<evidence type="ECO:0000313" key="2">
    <source>
        <dbReference type="Proteomes" id="UP000501690"/>
    </source>
</evidence>
<proteinExistence type="predicted"/>
<gene>
    <name evidence="1" type="ORF">DEO72_LG5g2763</name>
</gene>
<dbReference type="Proteomes" id="UP000501690">
    <property type="component" value="Linkage Group LG5"/>
</dbReference>
<dbReference type="EMBL" id="CP039349">
    <property type="protein sequence ID" value="QCD94678.1"/>
    <property type="molecule type" value="Genomic_DNA"/>
</dbReference>
<name>A0A4D6M248_VIGUN</name>
<sequence>MLLCFVQGDVEEVFEVAGAGGWRRSCECGGEGGRPDVPCSVCLQVEALRELDFASSSVRQLFVRGDKVLAGGHTVLVGGKEALRGVGVRQFQSDTGVCWW</sequence>
<dbReference type="AlphaFoldDB" id="A0A4D6M248"/>
<accession>A0A4D6M248</accession>
<reference evidence="1 2" key="1">
    <citation type="submission" date="2019-04" db="EMBL/GenBank/DDBJ databases">
        <title>An improved genome assembly and genetic linkage map for asparagus bean, Vigna unguiculata ssp. sesquipedialis.</title>
        <authorList>
            <person name="Xia Q."/>
            <person name="Zhang R."/>
            <person name="Dong Y."/>
        </authorList>
    </citation>
    <scope>NUCLEOTIDE SEQUENCE [LARGE SCALE GENOMIC DNA]</scope>
    <source>
        <tissue evidence="1">Leaf</tissue>
    </source>
</reference>
<keyword evidence="2" id="KW-1185">Reference proteome</keyword>
<evidence type="ECO:0000313" key="1">
    <source>
        <dbReference type="EMBL" id="QCD94678.1"/>
    </source>
</evidence>
<organism evidence="1 2">
    <name type="scientific">Vigna unguiculata</name>
    <name type="common">Cowpea</name>
    <dbReference type="NCBI Taxonomy" id="3917"/>
    <lineage>
        <taxon>Eukaryota</taxon>
        <taxon>Viridiplantae</taxon>
        <taxon>Streptophyta</taxon>
        <taxon>Embryophyta</taxon>
        <taxon>Tracheophyta</taxon>
        <taxon>Spermatophyta</taxon>
        <taxon>Magnoliopsida</taxon>
        <taxon>eudicotyledons</taxon>
        <taxon>Gunneridae</taxon>
        <taxon>Pentapetalae</taxon>
        <taxon>rosids</taxon>
        <taxon>fabids</taxon>
        <taxon>Fabales</taxon>
        <taxon>Fabaceae</taxon>
        <taxon>Papilionoideae</taxon>
        <taxon>50 kb inversion clade</taxon>
        <taxon>NPAAA clade</taxon>
        <taxon>indigoferoid/millettioid clade</taxon>
        <taxon>Phaseoleae</taxon>
        <taxon>Vigna</taxon>
    </lineage>
</organism>
<protein>
    <submittedName>
        <fullName evidence="1">Uncharacterized protein</fullName>
    </submittedName>
</protein>